<sequence>MSQANIPNISPTITVTREDAINLLLSSIAMEELGLSHILNAEGEKLQYVLGTLPGLTGPPATISDILLINESMKSTINTVARKEFLLQSKLESILETPISVGATGPAGPTGPTGGPAVGPTGPTGAQGIAGATGATGLTGATGAGATGATGDIGPTGATGSIGVTGPTGAGATGATGVAGPTGATGSIGVTGPTGAGVTGATGVAGPTGATGLDGSGPIIPFASGLPASLTTILGGAVGTASLVGFGNMAPGVSILGGIIDLTGAGGTLLNLAFSMPRAGTITSIAAYFSTTAALLLTGTTVTITAQLFSSATPSNNFTAIPGAVVTLAPALTGLLPIGTISNGITTGLTIPVTAQTRLLLVFSCTAAGLSLVNTVIGYASAGVAMV</sequence>
<evidence type="ECO:0008006" key="4">
    <source>
        <dbReference type="Google" id="ProtNLM"/>
    </source>
</evidence>
<name>A0A6L8VAD1_9BACL</name>
<keyword evidence="1" id="KW-0472">Membrane</keyword>
<comment type="caution">
    <text evidence="2">The sequence shown here is derived from an EMBL/GenBank/DDBJ whole genome shotgun (WGS) entry which is preliminary data.</text>
</comment>
<dbReference type="RefSeq" id="WP_161411870.1">
    <property type="nucleotide sequence ID" value="NZ_WTUZ01000040.1"/>
</dbReference>
<dbReference type="PANTHER" id="PTHR24637:SF421">
    <property type="entry name" value="CUTICLE COLLAGEN DPY-2"/>
    <property type="match status" value="1"/>
</dbReference>
<feature type="transmembrane region" description="Helical" evidence="1">
    <location>
        <begin position="286"/>
        <end position="306"/>
    </location>
</feature>
<keyword evidence="1" id="KW-1133">Transmembrane helix</keyword>
<protein>
    <recommendedName>
        <fullName evidence="4">Collagen-like repeat preface domain-containing protein</fullName>
    </recommendedName>
</protein>
<keyword evidence="3" id="KW-1185">Reference proteome</keyword>
<organism evidence="2 3">
    <name type="scientific">Paenibacillus silvestris</name>
    <dbReference type="NCBI Taxonomy" id="2606219"/>
    <lineage>
        <taxon>Bacteria</taxon>
        <taxon>Bacillati</taxon>
        <taxon>Bacillota</taxon>
        <taxon>Bacilli</taxon>
        <taxon>Bacillales</taxon>
        <taxon>Paenibacillaceae</taxon>
        <taxon>Paenibacillus</taxon>
    </lineage>
</organism>
<dbReference type="InterPro" id="IPR021210">
    <property type="entry name" value="Exosporium_BclB"/>
</dbReference>
<evidence type="ECO:0000313" key="2">
    <source>
        <dbReference type="EMBL" id="MZQ87245.1"/>
    </source>
</evidence>
<gene>
    <name evidence="2" type="ORF">GQF01_34530</name>
</gene>
<dbReference type="NCBIfam" id="TIGR03721">
    <property type="entry name" value="exospore_TM"/>
    <property type="match status" value="1"/>
</dbReference>
<keyword evidence="1" id="KW-0812">Transmembrane</keyword>
<feature type="transmembrane region" description="Helical" evidence="1">
    <location>
        <begin position="253"/>
        <end position="274"/>
    </location>
</feature>
<proteinExistence type="predicted"/>
<feature type="transmembrane region" description="Helical" evidence="1">
    <location>
        <begin position="318"/>
        <end position="338"/>
    </location>
</feature>
<dbReference type="EMBL" id="WTUZ01000040">
    <property type="protein sequence ID" value="MZQ87245.1"/>
    <property type="molecule type" value="Genomic_DNA"/>
</dbReference>
<dbReference type="InterPro" id="IPR058705">
    <property type="entry name" value="A_ENA"/>
</dbReference>
<reference evidence="2 3" key="1">
    <citation type="submission" date="2019-12" db="EMBL/GenBank/DDBJ databases">
        <title>Paenibacillus sp. nov. sp. isolated from soil.</title>
        <authorList>
            <person name="Kim J."/>
            <person name="Jeong S.E."/>
            <person name="Jung H.S."/>
            <person name="Jeon C.O."/>
        </authorList>
    </citation>
    <scope>NUCLEOTIDE SEQUENCE [LARGE SCALE GENOMIC DNA]</scope>
    <source>
        <strain evidence="2 3">5J-6</strain>
    </source>
</reference>
<accession>A0A6L8VAD1</accession>
<dbReference type="AlphaFoldDB" id="A0A6L8VAD1"/>
<evidence type="ECO:0000313" key="3">
    <source>
        <dbReference type="Proteomes" id="UP000481087"/>
    </source>
</evidence>
<feature type="transmembrane region" description="Helical" evidence="1">
    <location>
        <begin position="359"/>
        <end position="382"/>
    </location>
</feature>
<evidence type="ECO:0000256" key="1">
    <source>
        <dbReference type="SAM" id="Phobius"/>
    </source>
</evidence>
<dbReference type="Pfam" id="PF26595">
    <property type="entry name" value="A_ENA"/>
    <property type="match status" value="1"/>
</dbReference>
<dbReference type="PANTHER" id="PTHR24637">
    <property type="entry name" value="COLLAGEN"/>
    <property type="match status" value="1"/>
</dbReference>
<dbReference type="Proteomes" id="UP000481087">
    <property type="component" value="Unassembled WGS sequence"/>
</dbReference>